<evidence type="ECO:0000313" key="2">
    <source>
        <dbReference type="Proteomes" id="UP000694404"/>
    </source>
</evidence>
<dbReference type="AlphaFoldDB" id="A0A8C0G2T1"/>
<keyword evidence="2" id="KW-1185">Reference proteome</keyword>
<sequence>MGDPAGPAVWGKLAHLPPPAALLMVVSPFVESYLIGSNPANTCLTSAMPVVSLISRELLRSYSKLITCISVCRIRILDDKVFGTEKMSICIVKCLSRFGVLKTNACLPLL</sequence>
<protein>
    <submittedName>
        <fullName evidence="1">Uncharacterized protein</fullName>
    </submittedName>
</protein>
<name>A0A8C0G2T1_CHEAB</name>
<reference evidence="1" key="1">
    <citation type="submission" date="2025-08" db="UniProtKB">
        <authorList>
            <consortium name="Ensembl"/>
        </authorList>
    </citation>
    <scope>IDENTIFICATION</scope>
</reference>
<accession>A0A8C0G2T1</accession>
<dbReference type="Ensembl" id="ENSCABT00000001325.1">
    <property type="protein sequence ID" value="ENSCABP00000001224.1"/>
    <property type="gene ID" value="ENSCABG00000001025.1"/>
</dbReference>
<proteinExistence type="predicted"/>
<dbReference type="Proteomes" id="UP000694404">
    <property type="component" value="Unplaced"/>
</dbReference>
<evidence type="ECO:0000313" key="1">
    <source>
        <dbReference type="Ensembl" id="ENSCABP00000001224.1"/>
    </source>
</evidence>
<reference evidence="1" key="2">
    <citation type="submission" date="2025-09" db="UniProtKB">
        <authorList>
            <consortium name="Ensembl"/>
        </authorList>
    </citation>
    <scope>IDENTIFICATION</scope>
</reference>
<organism evidence="1 2">
    <name type="scientific">Chelonoidis abingdonii</name>
    <name type="common">Abingdon island giant tortoise</name>
    <name type="synonym">Testudo abingdonii</name>
    <dbReference type="NCBI Taxonomy" id="106734"/>
    <lineage>
        <taxon>Eukaryota</taxon>
        <taxon>Metazoa</taxon>
        <taxon>Chordata</taxon>
        <taxon>Craniata</taxon>
        <taxon>Vertebrata</taxon>
        <taxon>Euteleostomi</taxon>
        <taxon>Archelosauria</taxon>
        <taxon>Testudinata</taxon>
        <taxon>Testudines</taxon>
        <taxon>Cryptodira</taxon>
        <taxon>Durocryptodira</taxon>
        <taxon>Testudinoidea</taxon>
        <taxon>Testudinidae</taxon>
        <taxon>Chelonoidis</taxon>
    </lineage>
</organism>